<dbReference type="PANTHER" id="PTHR11070:SF63">
    <property type="entry name" value="DNA HELICASE IV"/>
    <property type="match status" value="1"/>
</dbReference>
<comment type="catalytic activity">
    <reaction evidence="6">
        <text>Couples ATP hydrolysis with the unwinding of duplex DNA by translocating in the 3'-5' direction.</text>
        <dbReference type="EC" id="5.6.2.4"/>
    </reaction>
</comment>
<name>A0A0M2KCB4_9GAMM</name>
<evidence type="ECO:0000256" key="8">
    <source>
        <dbReference type="ARBA" id="ARBA00048988"/>
    </source>
</evidence>
<keyword evidence="12" id="KW-1185">Reference proteome</keyword>
<dbReference type="EC" id="5.6.2.4" evidence="7"/>
<evidence type="ECO:0000313" key="11">
    <source>
        <dbReference type="EMBL" id="KKF34917.1"/>
    </source>
</evidence>
<organism evidence="11 12">
    <name type="scientific">Erwinia tracheiphila</name>
    <dbReference type="NCBI Taxonomy" id="65700"/>
    <lineage>
        <taxon>Bacteria</taxon>
        <taxon>Pseudomonadati</taxon>
        <taxon>Pseudomonadota</taxon>
        <taxon>Gammaproteobacteria</taxon>
        <taxon>Enterobacterales</taxon>
        <taxon>Erwiniaceae</taxon>
        <taxon>Erwinia</taxon>
    </lineage>
</organism>
<dbReference type="GO" id="GO:0016887">
    <property type="term" value="F:ATP hydrolysis activity"/>
    <property type="evidence" value="ECO:0007669"/>
    <property type="project" value="RHEA"/>
</dbReference>
<dbReference type="CDD" id="cd18807">
    <property type="entry name" value="SF1_C_UvrD"/>
    <property type="match status" value="1"/>
</dbReference>
<protein>
    <recommendedName>
        <fullName evidence="7">DNA 3'-5' helicase</fullName>
        <ecNumber evidence="7">5.6.2.4</ecNumber>
    </recommendedName>
</protein>
<evidence type="ECO:0000259" key="10">
    <source>
        <dbReference type="PROSITE" id="PS51198"/>
    </source>
</evidence>
<keyword evidence="4 9" id="KW-0067">ATP-binding</keyword>
<dbReference type="Pfam" id="PF00580">
    <property type="entry name" value="UvrD-helicase"/>
    <property type="match status" value="1"/>
</dbReference>
<keyword evidence="5" id="KW-0413">Isomerase</keyword>
<dbReference type="InterPro" id="IPR014017">
    <property type="entry name" value="DNA_helicase_UvrD-like_C"/>
</dbReference>
<dbReference type="InterPro" id="IPR022161">
    <property type="entry name" value="Helicase_IV_N"/>
</dbReference>
<evidence type="ECO:0000256" key="6">
    <source>
        <dbReference type="ARBA" id="ARBA00034617"/>
    </source>
</evidence>
<dbReference type="Pfam" id="PF12462">
    <property type="entry name" value="Helicase_IV_N"/>
    <property type="match status" value="1"/>
</dbReference>
<dbReference type="GO" id="GO:0005829">
    <property type="term" value="C:cytosol"/>
    <property type="evidence" value="ECO:0007669"/>
    <property type="project" value="TreeGrafter"/>
</dbReference>
<comment type="catalytic activity">
    <reaction evidence="8">
        <text>ATP + H2O = ADP + phosphate + H(+)</text>
        <dbReference type="Rhea" id="RHEA:13065"/>
        <dbReference type="ChEBI" id="CHEBI:15377"/>
        <dbReference type="ChEBI" id="CHEBI:15378"/>
        <dbReference type="ChEBI" id="CHEBI:30616"/>
        <dbReference type="ChEBI" id="CHEBI:43474"/>
        <dbReference type="ChEBI" id="CHEBI:456216"/>
        <dbReference type="EC" id="5.6.2.4"/>
    </reaction>
</comment>
<dbReference type="CDD" id="cd17932">
    <property type="entry name" value="DEXQc_UvrD"/>
    <property type="match status" value="1"/>
</dbReference>
<gene>
    <name evidence="11" type="primary">helD</name>
    <name evidence="11" type="ORF">SY86_04935</name>
</gene>
<dbReference type="PROSITE" id="PS51198">
    <property type="entry name" value="UVRD_HELICASE_ATP_BIND"/>
    <property type="match status" value="1"/>
</dbReference>
<evidence type="ECO:0000256" key="2">
    <source>
        <dbReference type="ARBA" id="ARBA00022801"/>
    </source>
</evidence>
<proteinExistence type="predicted"/>
<reference evidence="11 12" key="1">
    <citation type="submission" date="2015-01" db="EMBL/GenBank/DDBJ databases">
        <title>Erwinia tracheiphila.</title>
        <authorList>
            <person name="Shapiro L.R."/>
        </authorList>
    </citation>
    <scope>NUCLEOTIDE SEQUENCE [LARGE SCALE GENOMIC DNA]</scope>
    <source>
        <strain evidence="11 12">BuffGH</strain>
    </source>
</reference>
<keyword evidence="3 9" id="KW-0347">Helicase</keyword>
<sequence>MELKATSIGKHLAQHPYNRVRLLPAGVKVTGEKHEYIIPFNQLLAIRCKRGLVWGELEFTVPDKQVVRLHGTEWQETQRFFHHLNQRWQGWSEEMSIISAQVLDEQVIKIRHSEQQDKWLKYSDTVGQVESIELALSSIPLPIMRLEEFVNCREAYQFLRHRLENIDRYRRQCNEQWSQRMMEVYSDFFNTVEPSPLNPSQAKAVVNGEDAVLVLAGAGSGKTSVLVARAGWLLLRKEATAEQILLLAYGRNAAEEMNDRIIGRLGTDGIEARTFHSLALSIIKEGNKKSPVISELEFDRERRYQLLINVWRQQCSEKKSCANGWRQWLKDELGWELNDNDFWQDEQLARRLVIRLERWLCVMRMHGGSQTAMIASSPDVIRDRFAKRIKLMAPIMKAWKSALKEEGTVDFSGLIHQAINIIEKGRFITPWKHILVDEYQDISPQRAALLSALRKQNKQITLFAVGDDWQAIYRFSGSEMALTTAFNHHFGEGECVMLDTTYRFNDRIGKIANSFIQKNPYQLRKTLNSLSKGNKKSVALLPENQLEALLDKISGYAELNERVLLISRYQYQRPLLLEKVQTRWPKLKIDFSTIHASKGQQADYVILLGLKSGHNGFPAVARESVIEQALLPESEDFEDAEERRLAYVAITRAKKQVWMLYDPNSPSVFVDEFKGMGVPTLRKP</sequence>
<dbReference type="PATRIC" id="fig|65700.7.peg.1244"/>
<evidence type="ECO:0000256" key="5">
    <source>
        <dbReference type="ARBA" id="ARBA00023235"/>
    </source>
</evidence>
<dbReference type="AlphaFoldDB" id="A0A0M2KCB4"/>
<dbReference type="GO" id="GO:0003677">
    <property type="term" value="F:DNA binding"/>
    <property type="evidence" value="ECO:0007669"/>
    <property type="project" value="InterPro"/>
</dbReference>
<evidence type="ECO:0000256" key="4">
    <source>
        <dbReference type="ARBA" id="ARBA00022840"/>
    </source>
</evidence>
<evidence type="ECO:0000256" key="9">
    <source>
        <dbReference type="PROSITE-ProRule" id="PRU00560"/>
    </source>
</evidence>
<feature type="binding site" evidence="9">
    <location>
        <begin position="216"/>
        <end position="223"/>
    </location>
    <ligand>
        <name>ATP</name>
        <dbReference type="ChEBI" id="CHEBI:30616"/>
    </ligand>
</feature>
<accession>A0A0M2KCB4</accession>
<dbReference type="RefSeq" id="WP_016189606.1">
    <property type="nucleotide sequence ID" value="NZ_CP089932.1"/>
</dbReference>
<evidence type="ECO:0000256" key="7">
    <source>
        <dbReference type="ARBA" id="ARBA00034808"/>
    </source>
</evidence>
<dbReference type="PANTHER" id="PTHR11070">
    <property type="entry name" value="UVRD / RECB / PCRA DNA HELICASE FAMILY MEMBER"/>
    <property type="match status" value="1"/>
</dbReference>
<keyword evidence="2 9" id="KW-0378">Hydrolase</keyword>
<dbReference type="SUPFAM" id="SSF52540">
    <property type="entry name" value="P-loop containing nucleoside triphosphate hydrolases"/>
    <property type="match status" value="1"/>
</dbReference>
<evidence type="ECO:0000256" key="3">
    <source>
        <dbReference type="ARBA" id="ARBA00022806"/>
    </source>
</evidence>
<dbReference type="Pfam" id="PF13361">
    <property type="entry name" value="UvrD_C"/>
    <property type="match status" value="1"/>
</dbReference>
<dbReference type="Proteomes" id="UP000033924">
    <property type="component" value="Unassembled WGS sequence"/>
</dbReference>
<dbReference type="FunFam" id="3.40.50.300:FF:000975">
    <property type="entry name" value="DNA helicase"/>
    <property type="match status" value="1"/>
</dbReference>
<dbReference type="GO" id="GO:0043138">
    <property type="term" value="F:3'-5' DNA helicase activity"/>
    <property type="evidence" value="ECO:0007669"/>
    <property type="project" value="UniProtKB-EC"/>
</dbReference>
<keyword evidence="1 9" id="KW-0547">Nucleotide-binding</keyword>
<evidence type="ECO:0000256" key="1">
    <source>
        <dbReference type="ARBA" id="ARBA00022741"/>
    </source>
</evidence>
<dbReference type="InterPro" id="IPR027417">
    <property type="entry name" value="P-loop_NTPase"/>
</dbReference>
<dbReference type="GO" id="GO:0005524">
    <property type="term" value="F:ATP binding"/>
    <property type="evidence" value="ECO:0007669"/>
    <property type="project" value="UniProtKB-UniRule"/>
</dbReference>
<comment type="caution">
    <text evidence="11">The sequence shown here is derived from an EMBL/GenBank/DDBJ whole genome shotgun (WGS) entry which is preliminary data.</text>
</comment>
<dbReference type="InterPro" id="IPR014016">
    <property type="entry name" value="UvrD-like_ATP-bd"/>
</dbReference>
<evidence type="ECO:0000313" key="12">
    <source>
        <dbReference type="Proteomes" id="UP000033924"/>
    </source>
</evidence>
<dbReference type="NCBIfam" id="NF008276">
    <property type="entry name" value="PRK11054.1"/>
    <property type="match status" value="1"/>
</dbReference>
<dbReference type="InterPro" id="IPR000212">
    <property type="entry name" value="DNA_helicase_UvrD/REP"/>
</dbReference>
<feature type="domain" description="UvrD-like helicase ATP-binding" evidence="10">
    <location>
        <begin position="195"/>
        <end position="505"/>
    </location>
</feature>
<dbReference type="EMBL" id="JXNU01000003">
    <property type="protein sequence ID" value="KKF34917.1"/>
    <property type="molecule type" value="Genomic_DNA"/>
</dbReference>
<dbReference type="Gene3D" id="3.40.50.300">
    <property type="entry name" value="P-loop containing nucleotide triphosphate hydrolases"/>
    <property type="match status" value="3"/>
</dbReference>
<dbReference type="GO" id="GO:0000725">
    <property type="term" value="P:recombinational repair"/>
    <property type="evidence" value="ECO:0007669"/>
    <property type="project" value="TreeGrafter"/>
</dbReference>
<dbReference type="STRING" id="65700.SY86_04935"/>